<dbReference type="Proteomes" id="UP000594261">
    <property type="component" value="Chromosome 2"/>
</dbReference>
<dbReference type="Gramene" id="QL02p074964:mrna">
    <property type="protein sequence ID" value="QL02p074964:mrna"/>
    <property type="gene ID" value="QL02p074964"/>
</dbReference>
<evidence type="ECO:0000259" key="1">
    <source>
        <dbReference type="PROSITE" id="PS50181"/>
    </source>
</evidence>
<keyword evidence="3" id="KW-1185">Reference proteome</keyword>
<dbReference type="PROSITE" id="PS50181">
    <property type="entry name" value="FBOX"/>
    <property type="match status" value="1"/>
</dbReference>
<dbReference type="Pfam" id="PF00646">
    <property type="entry name" value="F-box"/>
    <property type="match status" value="1"/>
</dbReference>
<protein>
    <recommendedName>
        <fullName evidence="1">F-box domain-containing protein</fullName>
    </recommendedName>
</protein>
<dbReference type="SUPFAM" id="SSF81383">
    <property type="entry name" value="F-box domain"/>
    <property type="match status" value="1"/>
</dbReference>
<dbReference type="PANTHER" id="PTHR33110">
    <property type="entry name" value="F-BOX/KELCH-REPEAT PROTEIN-RELATED"/>
    <property type="match status" value="1"/>
</dbReference>
<proteinExistence type="predicted"/>
<dbReference type="Pfam" id="PF03478">
    <property type="entry name" value="Beta-prop_KIB1-4"/>
    <property type="match status" value="1"/>
</dbReference>
<dbReference type="Gene3D" id="1.20.1280.50">
    <property type="match status" value="1"/>
</dbReference>
<reference evidence="2" key="2">
    <citation type="submission" date="2021-01" db="UniProtKB">
        <authorList>
            <consortium name="EnsemblPlants"/>
        </authorList>
    </citation>
    <scope>IDENTIFICATION</scope>
</reference>
<dbReference type="InParanoid" id="A0A7N2KYN9"/>
<dbReference type="PANTHER" id="PTHR33110:SF71">
    <property type="entry name" value="F-BOX_KELCH-REPEAT PROTEIN"/>
    <property type="match status" value="1"/>
</dbReference>
<dbReference type="AlphaFoldDB" id="A0A7N2KYN9"/>
<dbReference type="EnsemblPlants" id="QL02p074964:mrna">
    <property type="protein sequence ID" value="QL02p074964:mrna"/>
    <property type="gene ID" value="QL02p074964"/>
</dbReference>
<sequence>MPIWSELPSELLQPVYKHIHLTDQLRFGLVCKSWLLVANKKPYPPAPEHPWLMTRRGNHKEPYEFLSLTDKRFTYVPDVCKIKKAIMLHGPDTFVAVLFCLGNLAICKVGEQIWRNTSTSINYDDIIFYKGKLYATFREIQPQHIPRYIDILGGVLWGFIDGD</sequence>
<dbReference type="InterPro" id="IPR036047">
    <property type="entry name" value="F-box-like_dom_sf"/>
</dbReference>
<organism evidence="2 3">
    <name type="scientific">Quercus lobata</name>
    <name type="common">Valley oak</name>
    <dbReference type="NCBI Taxonomy" id="97700"/>
    <lineage>
        <taxon>Eukaryota</taxon>
        <taxon>Viridiplantae</taxon>
        <taxon>Streptophyta</taxon>
        <taxon>Embryophyta</taxon>
        <taxon>Tracheophyta</taxon>
        <taxon>Spermatophyta</taxon>
        <taxon>Magnoliopsida</taxon>
        <taxon>eudicotyledons</taxon>
        <taxon>Gunneridae</taxon>
        <taxon>Pentapetalae</taxon>
        <taxon>rosids</taxon>
        <taxon>fabids</taxon>
        <taxon>Fagales</taxon>
        <taxon>Fagaceae</taxon>
        <taxon>Quercus</taxon>
    </lineage>
</organism>
<accession>A0A7N2KYN9</accession>
<evidence type="ECO:0000313" key="3">
    <source>
        <dbReference type="Proteomes" id="UP000594261"/>
    </source>
</evidence>
<dbReference type="InterPro" id="IPR005174">
    <property type="entry name" value="KIB1-4_b-propeller"/>
</dbReference>
<name>A0A7N2KYN9_QUELO</name>
<evidence type="ECO:0000313" key="2">
    <source>
        <dbReference type="EnsemblPlants" id="QL02p074964:mrna"/>
    </source>
</evidence>
<feature type="domain" description="F-box" evidence="1">
    <location>
        <begin position="1"/>
        <end position="46"/>
    </location>
</feature>
<reference evidence="3" key="1">
    <citation type="journal article" date="2016" name="G3 (Bethesda)">
        <title>First Draft Assembly and Annotation of the Genome of a California Endemic Oak Quercus lobata Nee (Fagaceae).</title>
        <authorList>
            <person name="Sork V.L."/>
            <person name="Fitz-Gibbon S.T."/>
            <person name="Puiu D."/>
            <person name="Crepeau M."/>
            <person name="Gugger P.F."/>
            <person name="Sherman R."/>
            <person name="Stevens K."/>
            <person name="Langley C.H."/>
            <person name="Pellegrini M."/>
            <person name="Salzberg S.L."/>
        </authorList>
    </citation>
    <scope>NUCLEOTIDE SEQUENCE [LARGE SCALE GENOMIC DNA]</scope>
    <source>
        <strain evidence="3">cv. SW786</strain>
    </source>
</reference>
<dbReference type="InterPro" id="IPR001810">
    <property type="entry name" value="F-box_dom"/>
</dbReference>